<sequence>MQRANAEFADRVSNILNDAIGKLSLNSDGSPETSTLGKNLEALKIATLSVLFQDETLRTDIHKFECEQSTKNDELCRLQTKLRTMREAREERRAELDNELSVLRKLFNEKQQQLAHEQGLSEQSEVLALGSQQSLFENELEALKQEQQELLKQQADARSSYTENESNIRTNISRLRTEIHQLSYDHEIVSKAKLTDIETIRANLEQQKKEQRELENHFKMVDLNNAMKMQEEEQLKKVAALEDMAKALLDDGAIALQKVWRGSKDRKLVASMKSKQSKKGGKSKKKK</sequence>
<gene>
    <name evidence="3" type="ORF">ACHAWU_008485</name>
</gene>
<proteinExistence type="predicted"/>
<keyword evidence="4" id="KW-1185">Reference proteome</keyword>
<feature type="compositionally biased region" description="Basic residues" evidence="2">
    <location>
        <begin position="275"/>
        <end position="287"/>
    </location>
</feature>
<comment type="caution">
    <text evidence="3">The sequence shown here is derived from an EMBL/GenBank/DDBJ whole genome shotgun (WGS) entry which is preliminary data.</text>
</comment>
<organism evidence="3 4">
    <name type="scientific">Discostella pseudostelligera</name>
    <dbReference type="NCBI Taxonomy" id="259834"/>
    <lineage>
        <taxon>Eukaryota</taxon>
        <taxon>Sar</taxon>
        <taxon>Stramenopiles</taxon>
        <taxon>Ochrophyta</taxon>
        <taxon>Bacillariophyta</taxon>
        <taxon>Coscinodiscophyceae</taxon>
        <taxon>Thalassiosirophycidae</taxon>
        <taxon>Stephanodiscales</taxon>
        <taxon>Stephanodiscaceae</taxon>
        <taxon>Discostella</taxon>
    </lineage>
</organism>
<protein>
    <recommendedName>
        <fullName evidence="5">IQ domain-containing protein D</fullName>
    </recommendedName>
</protein>
<evidence type="ECO:0008006" key="5">
    <source>
        <dbReference type="Google" id="ProtNLM"/>
    </source>
</evidence>
<reference evidence="3 4" key="1">
    <citation type="submission" date="2024-10" db="EMBL/GenBank/DDBJ databases">
        <title>Updated reference genomes for cyclostephanoid diatoms.</title>
        <authorList>
            <person name="Roberts W.R."/>
            <person name="Alverson A.J."/>
        </authorList>
    </citation>
    <scope>NUCLEOTIDE SEQUENCE [LARGE SCALE GENOMIC DNA]</scope>
    <source>
        <strain evidence="3 4">AJA232-27</strain>
    </source>
</reference>
<dbReference type="EMBL" id="JALLBG020000268">
    <property type="protein sequence ID" value="KAL3757324.1"/>
    <property type="molecule type" value="Genomic_DNA"/>
</dbReference>
<name>A0ABD3LZZ7_9STRA</name>
<dbReference type="AlphaFoldDB" id="A0ABD3LZZ7"/>
<evidence type="ECO:0000313" key="3">
    <source>
        <dbReference type="EMBL" id="KAL3757324.1"/>
    </source>
</evidence>
<keyword evidence="1" id="KW-0175">Coiled coil</keyword>
<evidence type="ECO:0000313" key="4">
    <source>
        <dbReference type="Proteomes" id="UP001530293"/>
    </source>
</evidence>
<feature type="region of interest" description="Disordered" evidence="2">
    <location>
        <begin position="266"/>
        <end position="287"/>
    </location>
</feature>
<evidence type="ECO:0000256" key="1">
    <source>
        <dbReference type="SAM" id="Coils"/>
    </source>
</evidence>
<evidence type="ECO:0000256" key="2">
    <source>
        <dbReference type="SAM" id="MobiDB-lite"/>
    </source>
</evidence>
<dbReference type="Proteomes" id="UP001530293">
    <property type="component" value="Unassembled WGS sequence"/>
</dbReference>
<feature type="coiled-coil region" evidence="1">
    <location>
        <begin position="86"/>
        <end position="160"/>
    </location>
</feature>
<accession>A0ABD3LZZ7</accession>